<accession>A0A1L7XVS1</accession>
<dbReference type="PROSITE" id="PS50048">
    <property type="entry name" value="ZN2_CY6_FUNGAL_2"/>
    <property type="match status" value="1"/>
</dbReference>
<dbReference type="GO" id="GO:0005634">
    <property type="term" value="C:nucleus"/>
    <property type="evidence" value="ECO:0007669"/>
    <property type="project" value="UniProtKB-SubCell"/>
</dbReference>
<feature type="compositionally biased region" description="Low complexity" evidence="3">
    <location>
        <begin position="138"/>
        <end position="163"/>
    </location>
</feature>
<evidence type="ECO:0000256" key="3">
    <source>
        <dbReference type="SAM" id="MobiDB-lite"/>
    </source>
</evidence>
<feature type="region of interest" description="Disordered" evidence="3">
    <location>
        <begin position="134"/>
        <end position="164"/>
    </location>
</feature>
<sequence>MVSVSPHILTYRRIIVTLFPFDSISCREKHYRCDNNRPKCSRCCRVKRSCVREPQLKFLFDQSLPRFQTSQTWVALPKRVDFFDETAEIIGDSQQNSPLRSQDEIEGSTHFSSSYLISHSDNLLHEDQAADTLRGDTQDTVPTPPSTSVDSSLRLGSDSSKSKFPSAWPLSTPLEAHLLRHWVENVSGFFDFLDPGRPFAIEVPQRARANRTLANAVFALSARHLSGTTVFDPLVADHHLQECLRTLIPTLEDSEAVMNDDILAALVILRMLEEMDVPFVGSDLQRHLFGTQAIIRAQRTDRESSNLCQAARWCAFRQEIFGSLNAQRAFQLTMTPADINWATTTDDDGAWACRAVLHCRDAIQFSFGGEGMPSRHAELVEDNIRWRTSRPTSFDPFYVYQGQKAFPHIRMHMDWHTMASQYNILAHILLAIHDPGIPKCGPSYKKAIRAVDHQVREDVRALCGGDRFTDSKEQNKLEDILVKTEQLHGWPTKVIQQQLRLSWHS</sequence>
<evidence type="ECO:0000256" key="2">
    <source>
        <dbReference type="ARBA" id="ARBA00023242"/>
    </source>
</evidence>
<dbReference type="Gene3D" id="4.10.240.10">
    <property type="entry name" value="Zn(2)-C6 fungal-type DNA-binding domain"/>
    <property type="match status" value="1"/>
</dbReference>
<dbReference type="Pfam" id="PF11951">
    <property type="entry name" value="Fungal_trans_2"/>
    <property type="match status" value="1"/>
</dbReference>
<dbReference type="EMBL" id="FJOG01000064">
    <property type="protein sequence ID" value="CZR69065.1"/>
    <property type="molecule type" value="Genomic_DNA"/>
</dbReference>
<dbReference type="PANTHER" id="PTHR37534">
    <property type="entry name" value="TRANSCRIPTIONAL ACTIVATOR PROTEIN UGA3"/>
    <property type="match status" value="1"/>
</dbReference>
<reference evidence="5 6" key="1">
    <citation type="submission" date="2016-03" db="EMBL/GenBank/DDBJ databases">
        <authorList>
            <person name="Ploux O."/>
        </authorList>
    </citation>
    <scope>NUCLEOTIDE SEQUENCE [LARGE SCALE GENOMIC DNA]</scope>
    <source>
        <strain evidence="5 6">UAMH 11012</strain>
    </source>
</reference>
<dbReference type="Proteomes" id="UP000184330">
    <property type="component" value="Unassembled WGS sequence"/>
</dbReference>
<dbReference type="PANTHER" id="PTHR37534:SF2">
    <property type="entry name" value="N-ACETYLTRANSFERASE DOMAIN-CONTAINING PROTEIN"/>
    <property type="match status" value="1"/>
</dbReference>
<evidence type="ECO:0000259" key="4">
    <source>
        <dbReference type="PROSITE" id="PS50048"/>
    </source>
</evidence>
<proteinExistence type="predicted"/>
<evidence type="ECO:0000256" key="1">
    <source>
        <dbReference type="ARBA" id="ARBA00004123"/>
    </source>
</evidence>
<evidence type="ECO:0000313" key="5">
    <source>
        <dbReference type="EMBL" id="CZR69065.1"/>
    </source>
</evidence>
<dbReference type="AlphaFoldDB" id="A0A1L7XVS1"/>
<name>A0A1L7XVS1_9HELO</name>
<comment type="subcellular location">
    <subcellularLocation>
        <location evidence="1">Nucleus</location>
    </subcellularLocation>
</comment>
<dbReference type="InterPro" id="IPR001138">
    <property type="entry name" value="Zn2Cys6_DnaBD"/>
</dbReference>
<feature type="domain" description="Zn(2)-C6 fungal-type" evidence="4">
    <location>
        <begin position="26"/>
        <end position="52"/>
    </location>
</feature>
<dbReference type="InterPro" id="IPR036864">
    <property type="entry name" value="Zn2-C6_fun-type_DNA-bd_sf"/>
</dbReference>
<dbReference type="GO" id="GO:0000976">
    <property type="term" value="F:transcription cis-regulatory region binding"/>
    <property type="evidence" value="ECO:0007669"/>
    <property type="project" value="TreeGrafter"/>
</dbReference>
<dbReference type="SUPFAM" id="SSF57701">
    <property type="entry name" value="Zn2/Cys6 DNA-binding domain"/>
    <property type="match status" value="1"/>
</dbReference>
<dbReference type="InterPro" id="IPR021858">
    <property type="entry name" value="Fun_TF"/>
</dbReference>
<protein>
    <recommendedName>
        <fullName evidence="4">Zn(2)-C6 fungal-type domain-containing protein</fullName>
    </recommendedName>
</protein>
<keyword evidence="2" id="KW-0539">Nucleus</keyword>
<dbReference type="STRING" id="576137.A0A1L7XVS1"/>
<dbReference type="GO" id="GO:0045944">
    <property type="term" value="P:positive regulation of transcription by RNA polymerase II"/>
    <property type="evidence" value="ECO:0007669"/>
    <property type="project" value="TreeGrafter"/>
</dbReference>
<organism evidence="5 6">
    <name type="scientific">Phialocephala subalpina</name>
    <dbReference type="NCBI Taxonomy" id="576137"/>
    <lineage>
        <taxon>Eukaryota</taxon>
        <taxon>Fungi</taxon>
        <taxon>Dikarya</taxon>
        <taxon>Ascomycota</taxon>
        <taxon>Pezizomycotina</taxon>
        <taxon>Leotiomycetes</taxon>
        <taxon>Helotiales</taxon>
        <taxon>Mollisiaceae</taxon>
        <taxon>Phialocephala</taxon>
        <taxon>Phialocephala fortinii species complex</taxon>
    </lineage>
</organism>
<dbReference type="GO" id="GO:0008270">
    <property type="term" value="F:zinc ion binding"/>
    <property type="evidence" value="ECO:0007669"/>
    <property type="project" value="InterPro"/>
</dbReference>
<evidence type="ECO:0000313" key="6">
    <source>
        <dbReference type="Proteomes" id="UP000184330"/>
    </source>
</evidence>
<keyword evidence="6" id="KW-1185">Reference proteome</keyword>
<dbReference type="GO" id="GO:0000981">
    <property type="term" value="F:DNA-binding transcription factor activity, RNA polymerase II-specific"/>
    <property type="evidence" value="ECO:0007669"/>
    <property type="project" value="InterPro"/>
</dbReference>
<dbReference type="OrthoDB" id="5418899at2759"/>
<dbReference type="CDD" id="cd00067">
    <property type="entry name" value="GAL4"/>
    <property type="match status" value="1"/>
</dbReference>
<gene>
    <name evidence="5" type="ORF">PAC_18966</name>
</gene>